<keyword evidence="3" id="KW-0813">Transport</keyword>
<dbReference type="PANTHER" id="PTHR21716">
    <property type="entry name" value="TRANSMEMBRANE PROTEIN"/>
    <property type="match status" value="1"/>
</dbReference>
<feature type="transmembrane region" description="Helical" evidence="8">
    <location>
        <begin position="7"/>
        <end position="24"/>
    </location>
</feature>
<dbReference type="OrthoDB" id="9793390at2"/>
<feature type="transmembrane region" description="Helical" evidence="8">
    <location>
        <begin position="161"/>
        <end position="184"/>
    </location>
</feature>
<dbReference type="GO" id="GO:0005886">
    <property type="term" value="C:plasma membrane"/>
    <property type="evidence" value="ECO:0007669"/>
    <property type="project" value="UniProtKB-SubCell"/>
</dbReference>
<comment type="similarity">
    <text evidence="2">Belongs to the autoinducer-2 exporter (AI-2E) (TC 2.A.86) family.</text>
</comment>
<dbReference type="RefSeq" id="WP_042901120.1">
    <property type="nucleotide sequence ID" value="NZ_JPFU01000013.1"/>
</dbReference>
<keyword evidence="7 8" id="KW-0472">Membrane</keyword>
<feature type="transmembrane region" description="Helical" evidence="8">
    <location>
        <begin position="74"/>
        <end position="97"/>
    </location>
</feature>
<feature type="transmembrane region" description="Helical" evidence="8">
    <location>
        <begin position="314"/>
        <end position="343"/>
    </location>
</feature>
<name>A0A081PVI1_STRMT</name>
<feature type="transmembrane region" description="Helical" evidence="8">
    <location>
        <begin position="247"/>
        <end position="271"/>
    </location>
</feature>
<keyword evidence="4" id="KW-1003">Cell membrane</keyword>
<feature type="transmembrane region" description="Helical" evidence="8">
    <location>
        <begin position="30"/>
        <end position="54"/>
    </location>
</feature>
<sequence>MFRKNKLFFWTSEILLLTIIFYLWREMGAIITPFVSVANTIMIPFLLGGFLYYLTNPIVNFLQKYFKINRIIGILLTLCSLVWGLVIGIVYLLPILVNQLTSLIATSQTIYSRLQDLILDLSTYPAFQNLDIQATIQQLNLSYVDILQNILNSVTNSVGSILSALFSTILIIIMTPVFLVYFLLDGHKFLPMLERTVLKRDKLHIAGLLKNLNATIARYISGVAIDAIIIGCLAFIGYSVIGLKYALVFAIFSGLANLIPYVGPSIGLIPMIIANVFTDPHRMLIAVIYMLIVQQVDGNILYPRIVGGVMKVHPITILVLLLLSSNIYGVIGMIVAVPTYSILKEISKFLSRLYENHKIMKERERELSK</sequence>
<evidence type="ECO:0000256" key="3">
    <source>
        <dbReference type="ARBA" id="ARBA00022448"/>
    </source>
</evidence>
<dbReference type="EMBL" id="JPFU01000013">
    <property type="protein sequence ID" value="KEQ34704.1"/>
    <property type="molecule type" value="Genomic_DNA"/>
</dbReference>
<evidence type="ECO:0000256" key="1">
    <source>
        <dbReference type="ARBA" id="ARBA00004651"/>
    </source>
</evidence>
<evidence type="ECO:0000256" key="2">
    <source>
        <dbReference type="ARBA" id="ARBA00009773"/>
    </source>
</evidence>
<evidence type="ECO:0000256" key="6">
    <source>
        <dbReference type="ARBA" id="ARBA00022989"/>
    </source>
</evidence>
<evidence type="ECO:0000313" key="9">
    <source>
        <dbReference type="EMBL" id="KEQ34704.1"/>
    </source>
</evidence>
<evidence type="ECO:0000256" key="7">
    <source>
        <dbReference type="ARBA" id="ARBA00023136"/>
    </source>
</evidence>
<evidence type="ECO:0000256" key="4">
    <source>
        <dbReference type="ARBA" id="ARBA00022475"/>
    </source>
</evidence>
<reference evidence="9 10" key="1">
    <citation type="submission" date="2014-05" db="EMBL/GenBank/DDBJ databases">
        <authorList>
            <person name="Daugherty S.C."/>
            <person name="Tallon L.J."/>
            <person name="Sadzewicz L."/>
            <person name="Kilian M."/>
            <person name="Tettelin H."/>
        </authorList>
    </citation>
    <scope>NUCLEOTIDE SEQUENCE [LARGE SCALE GENOMIC DNA]</scope>
    <source>
        <strain evidence="9 10">SK629</strain>
    </source>
</reference>
<comment type="caution">
    <text evidence="9">The sequence shown here is derived from an EMBL/GenBank/DDBJ whole genome shotgun (WGS) entry which is preliminary data.</text>
</comment>
<accession>A0A081PVI1</accession>
<feature type="transmembrane region" description="Helical" evidence="8">
    <location>
        <begin position="219"/>
        <end position="241"/>
    </location>
</feature>
<dbReference type="Pfam" id="PF01594">
    <property type="entry name" value="AI-2E_transport"/>
    <property type="match status" value="1"/>
</dbReference>
<evidence type="ECO:0000256" key="5">
    <source>
        <dbReference type="ARBA" id="ARBA00022692"/>
    </source>
</evidence>
<comment type="subcellular location">
    <subcellularLocation>
        <location evidence="1">Cell membrane</location>
        <topology evidence="1">Multi-pass membrane protein</topology>
    </subcellularLocation>
</comment>
<keyword evidence="5 8" id="KW-0812">Transmembrane</keyword>
<dbReference type="PANTHER" id="PTHR21716:SF53">
    <property type="entry name" value="PERMEASE PERM-RELATED"/>
    <property type="match status" value="1"/>
</dbReference>
<dbReference type="GO" id="GO:0055085">
    <property type="term" value="P:transmembrane transport"/>
    <property type="evidence" value="ECO:0007669"/>
    <property type="project" value="TreeGrafter"/>
</dbReference>
<gene>
    <name evidence="9" type="ORF">SK629_1332</name>
</gene>
<keyword evidence="6 8" id="KW-1133">Transmembrane helix</keyword>
<feature type="transmembrane region" description="Helical" evidence="8">
    <location>
        <begin position="283"/>
        <end position="302"/>
    </location>
</feature>
<dbReference type="Proteomes" id="UP000028090">
    <property type="component" value="Unassembled WGS sequence"/>
</dbReference>
<evidence type="ECO:0000256" key="8">
    <source>
        <dbReference type="SAM" id="Phobius"/>
    </source>
</evidence>
<proteinExistence type="inferred from homology"/>
<evidence type="ECO:0008006" key="11">
    <source>
        <dbReference type="Google" id="ProtNLM"/>
    </source>
</evidence>
<dbReference type="PATRIC" id="fig|28037.95.peg.1266"/>
<evidence type="ECO:0000313" key="10">
    <source>
        <dbReference type="Proteomes" id="UP000028090"/>
    </source>
</evidence>
<organism evidence="9 10">
    <name type="scientific">Streptococcus mitis</name>
    <dbReference type="NCBI Taxonomy" id="28037"/>
    <lineage>
        <taxon>Bacteria</taxon>
        <taxon>Bacillati</taxon>
        <taxon>Bacillota</taxon>
        <taxon>Bacilli</taxon>
        <taxon>Lactobacillales</taxon>
        <taxon>Streptococcaceae</taxon>
        <taxon>Streptococcus</taxon>
        <taxon>Streptococcus mitis group</taxon>
    </lineage>
</organism>
<dbReference type="InterPro" id="IPR002549">
    <property type="entry name" value="AI-2E-like"/>
</dbReference>
<protein>
    <recommendedName>
        <fullName evidence="11">AI-2E family transporter</fullName>
    </recommendedName>
</protein>
<dbReference type="AlphaFoldDB" id="A0A081PVI1"/>